<comment type="similarity">
    <text evidence="1">Belongs to the 4-hydroxybenzoyl-CoA thioesterase family.</text>
</comment>
<accession>A0ABW1S7N9</accession>
<dbReference type="Pfam" id="PF13279">
    <property type="entry name" value="4HBT_2"/>
    <property type="match status" value="1"/>
</dbReference>
<dbReference type="RefSeq" id="WP_377375921.1">
    <property type="nucleotide sequence ID" value="NZ_JBHSSW010000004.1"/>
</dbReference>
<dbReference type="PANTHER" id="PTHR31793:SF27">
    <property type="entry name" value="NOVEL THIOESTERASE SUPERFAMILY DOMAIN AND SAPOSIN A-TYPE DOMAIN CONTAINING PROTEIN (0610012H03RIK)"/>
    <property type="match status" value="1"/>
</dbReference>
<gene>
    <name evidence="3" type="ORF">ACFQDM_04235</name>
</gene>
<dbReference type="Proteomes" id="UP001596303">
    <property type="component" value="Unassembled WGS sequence"/>
</dbReference>
<dbReference type="PANTHER" id="PTHR31793">
    <property type="entry name" value="4-HYDROXYBENZOYL-COA THIOESTERASE FAMILY MEMBER"/>
    <property type="match status" value="1"/>
</dbReference>
<protein>
    <submittedName>
        <fullName evidence="3">Acyl-CoA thioesterase</fullName>
        <ecNumber evidence="3">3.1.2.-</ecNumber>
    </submittedName>
</protein>
<dbReference type="EMBL" id="JBHSSW010000004">
    <property type="protein sequence ID" value="MFC6197271.1"/>
    <property type="molecule type" value="Genomic_DNA"/>
</dbReference>
<name>A0ABW1S7N9_9PROT</name>
<sequence length="147" mass="16570">MSRPRARRSDYLHFSTLTTRWNDNDAYGHMNNVVYYEYVDTAVNNWLRHAAQMPVPHGDIVGLVVETACTYHASLSWPERIDAGLCVTKIGRSSITYGIGLFSEGSDDAAGEARFTHVYVDEKTRRPAEIPQTLRKAAEQILRPGNN</sequence>
<dbReference type="SUPFAM" id="SSF54637">
    <property type="entry name" value="Thioesterase/thiol ester dehydrase-isomerase"/>
    <property type="match status" value="1"/>
</dbReference>
<evidence type="ECO:0000313" key="4">
    <source>
        <dbReference type="Proteomes" id="UP001596303"/>
    </source>
</evidence>
<reference evidence="4" key="1">
    <citation type="journal article" date="2019" name="Int. J. Syst. Evol. Microbiol.">
        <title>The Global Catalogue of Microorganisms (GCM) 10K type strain sequencing project: providing services to taxonomists for standard genome sequencing and annotation.</title>
        <authorList>
            <consortium name="The Broad Institute Genomics Platform"/>
            <consortium name="The Broad Institute Genome Sequencing Center for Infectious Disease"/>
            <person name="Wu L."/>
            <person name="Ma J."/>
        </authorList>
    </citation>
    <scope>NUCLEOTIDE SEQUENCE [LARGE SCALE GENOMIC DNA]</scope>
    <source>
        <strain evidence="4">CGMCC-1.15741</strain>
    </source>
</reference>
<proteinExistence type="inferred from homology"/>
<dbReference type="EC" id="3.1.2.-" evidence="3"/>
<comment type="caution">
    <text evidence="3">The sequence shown here is derived from an EMBL/GenBank/DDBJ whole genome shotgun (WGS) entry which is preliminary data.</text>
</comment>
<dbReference type="GO" id="GO:0016787">
    <property type="term" value="F:hydrolase activity"/>
    <property type="evidence" value="ECO:0007669"/>
    <property type="project" value="UniProtKB-KW"/>
</dbReference>
<dbReference type="InterPro" id="IPR050563">
    <property type="entry name" value="4-hydroxybenzoyl-CoA_TE"/>
</dbReference>
<evidence type="ECO:0000313" key="3">
    <source>
        <dbReference type="EMBL" id="MFC6197271.1"/>
    </source>
</evidence>
<keyword evidence="2 3" id="KW-0378">Hydrolase</keyword>
<evidence type="ECO:0000256" key="2">
    <source>
        <dbReference type="ARBA" id="ARBA00022801"/>
    </source>
</evidence>
<keyword evidence="4" id="KW-1185">Reference proteome</keyword>
<organism evidence="3 4">
    <name type="scientific">Ponticaulis profundi</name>
    <dbReference type="NCBI Taxonomy" id="2665222"/>
    <lineage>
        <taxon>Bacteria</taxon>
        <taxon>Pseudomonadati</taxon>
        <taxon>Pseudomonadota</taxon>
        <taxon>Alphaproteobacteria</taxon>
        <taxon>Hyphomonadales</taxon>
        <taxon>Hyphomonadaceae</taxon>
        <taxon>Ponticaulis</taxon>
    </lineage>
</organism>
<dbReference type="InterPro" id="IPR029069">
    <property type="entry name" value="HotDog_dom_sf"/>
</dbReference>
<dbReference type="CDD" id="cd00586">
    <property type="entry name" value="4HBT"/>
    <property type="match status" value="1"/>
</dbReference>
<dbReference type="Gene3D" id="3.10.129.10">
    <property type="entry name" value="Hotdog Thioesterase"/>
    <property type="match status" value="1"/>
</dbReference>
<evidence type="ECO:0000256" key="1">
    <source>
        <dbReference type="ARBA" id="ARBA00005953"/>
    </source>
</evidence>